<dbReference type="EMBL" id="BAJS01000017">
    <property type="protein sequence ID" value="GAK37316.1"/>
    <property type="molecule type" value="Genomic_DNA"/>
</dbReference>
<evidence type="ECO:0000313" key="3">
    <source>
        <dbReference type="EMBL" id="GAK37316.1"/>
    </source>
</evidence>
<dbReference type="AlphaFoldDB" id="A0A069D4U0"/>
<feature type="signal peptide" evidence="1">
    <location>
        <begin position="1"/>
        <end position="20"/>
    </location>
</feature>
<keyword evidence="1" id="KW-0732">Signal</keyword>
<dbReference type="OrthoDB" id="5513217at2"/>
<dbReference type="eggNOG" id="COG2608">
    <property type="taxonomic scope" value="Bacteria"/>
</dbReference>
<dbReference type="SUPFAM" id="SSF55008">
    <property type="entry name" value="HMA, heavy metal-associated domain"/>
    <property type="match status" value="1"/>
</dbReference>
<dbReference type="InterPro" id="IPR036163">
    <property type="entry name" value="HMA_dom_sf"/>
</dbReference>
<dbReference type="PROSITE" id="PS50846">
    <property type="entry name" value="HMA_2"/>
    <property type="match status" value="1"/>
</dbReference>
<dbReference type="Pfam" id="PF00403">
    <property type="entry name" value="HMA"/>
    <property type="match status" value="1"/>
</dbReference>
<evidence type="ECO:0000256" key="1">
    <source>
        <dbReference type="SAM" id="SignalP"/>
    </source>
</evidence>
<dbReference type="Proteomes" id="UP000027601">
    <property type="component" value="Unassembled WGS sequence"/>
</dbReference>
<dbReference type="InterPro" id="IPR006121">
    <property type="entry name" value="HMA_dom"/>
</dbReference>
<dbReference type="CDD" id="cd00371">
    <property type="entry name" value="HMA"/>
    <property type="match status" value="1"/>
</dbReference>
<sequence>MKKVFLMLTIVAFSSVVVNAQSHVGHHATTTQKAKTSSTHAMLGVQGNCDMCKARIEKAALGVKGVSSAMWEAKDQKLHVNYNASVTNLSAISKAIAKVGHDTEKDKAIPEVYKALPGCCKYKK</sequence>
<protein>
    <submittedName>
        <fullName evidence="3">Probable Co/Zn/Cd efflux system membrane fusion protein</fullName>
    </submittedName>
</protein>
<dbReference type="STRING" id="1121097.GCA_000428125_00954"/>
<accession>A0A069D4U0</accession>
<comment type="caution">
    <text evidence="3">The sequence shown here is derived from an EMBL/GenBank/DDBJ whole genome shotgun (WGS) entry which is preliminary data.</text>
</comment>
<feature type="chain" id="PRO_5001659920" evidence="1">
    <location>
        <begin position="21"/>
        <end position="124"/>
    </location>
</feature>
<evidence type="ECO:0000259" key="2">
    <source>
        <dbReference type="PROSITE" id="PS50846"/>
    </source>
</evidence>
<evidence type="ECO:0000313" key="4">
    <source>
        <dbReference type="Proteomes" id="UP000027601"/>
    </source>
</evidence>
<gene>
    <name evidence="3" type="ORF">JCM15093_2559</name>
</gene>
<dbReference type="GO" id="GO:0046872">
    <property type="term" value="F:metal ion binding"/>
    <property type="evidence" value="ECO:0007669"/>
    <property type="project" value="InterPro"/>
</dbReference>
<dbReference type="RefSeq" id="WP_024997025.1">
    <property type="nucleotide sequence ID" value="NZ_BAJS01000017.1"/>
</dbReference>
<proteinExistence type="predicted"/>
<organism evidence="3 4">
    <name type="scientific">Bacteroides graminisolvens DSM 19988 = JCM 15093</name>
    <dbReference type="NCBI Taxonomy" id="1121097"/>
    <lineage>
        <taxon>Bacteria</taxon>
        <taxon>Pseudomonadati</taxon>
        <taxon>Bacteroidota</taxon>
        <taxon>Bacteroidia</taxon>
        <taxon>Bacteroidales</taxon>
        <taxon>Bacteroidaceae</taxon>
        <taxon>Bacteroides</taxon>
    </lineage>
</organism>
<name>A0A069D4U0_9BACE</name>
<reference evidence="3 4" key="1">
    <citation type="journal article" date="2015" name="Microbes Environ.">
        <title>Distribution and evolution of nitrogen fixation genes in the phylum bacteroidetes.</title>
        <authorList>
            <person name="Inoue J."/>
            <person name="Oshima K."/>
            <person name="Suda W."/>
            <person name="Sakamoto M."/>
            <person name="Iino T."/>
            <person name="Noda S."/>
            <person name="Hongoh Y."/>
            <person name="Hattori M."/>
            <person name="Ohkuma M."/>
        </authorList>
    </citation>
    <scope>NUCLEOTIDE SEQUENCE [LARGE SCALE GENOMIC DNA]</scope>
    <source>
        <strain evidence="3 4">JCM 15093</strain>
    </source>
</reference>
<keyword evidence="4" id="KW-1185">Reference proteome</keyword>
<dbReference type="Gene3D" id="3.30.70.100">
    <property type="match status" value="1"/>
</dbReference>
<feature type="domain" description="HMA" evidence="2">
    <location>
        <begin position="38"/>
        <end position="104"/>
    </location>
</feature>